<gene>
    <name evidence="5 6" type="primary">flgI</name>
    <name evidence="6" type="ORF">N508_001229</name>
</gene>
<dbReference type="KEGG" id="msch:N508_001229"/>
<keyword evidence="6" id="KW-0966">Cell projection</keyword>
<dbReference type="HAMAP" id="MF_00416">
    <property type="entry name" value="FlgI"/>
    <property type="match status" value="1"/>
</dbReference>
<evidence type="ECO:0000313" key="6">
    <source>
        <dbReference type="EMBL" id="USF24150.1"/>
    </source>
</evidence>
<evidence type="ECO:0000256" key="1">
    <source>
        <dbReference type="ARBA" id="ARBA00002591"/>
    </source>
</evidence>
<reference evidence="6" key="1">
    <citation type="journal article" date="2014" name="Genome Announc.">
        <title>Draft genome sequences of the altered schaedler flora, a defined bacterial community from gnotobiotic mice.</title>
        <authorList>
            <person name="Wannemuehler M.J."/>
            <person name="Overstreet A.M."/>
            <person name="Ward D.V."/>
            <person name="Phillips G.J."/>
        </authorList>
    </citation>
    <scope>NUCLEOTIDE SEQUENCE</scope>
    <source>
        <strain evidence="6">ASF457</strain>
    </source>
</reference>
<dbReference type="InterPro" id="IPR001782">
    <property type="entry name" value="Flag_FlgI"/>
</dbReference>
<dbReference type="GO" id="GO:0030288">
    <property type="term" value="C:outer membrane-bounded periplasmic space"/>
    <property type="evidence" value="ECO:0007669"/>
    <property type="project" value="InterPro"/>
</dbReference>
<keyword evidence="3" id="KW-0732">Signal</keyword>
<dbReference type="OrthoDB" id="9786431at2"/>
<organism evidence="6 7">
    <name type="scientific">Mucispirillum schaedleri ASF457</name>
    <dbReference type="NCBI Taxonomy" id="1379858"/>
    <lineage>
        <taxon>Bacteria</taxon>
        <taxon>Pseudomonadati</taxon>
        <taxon>Deferribacterota</taxon>
        <taxon>Deferribacteres</taxon>
        <taxon>Deferribacterales</taxon>
        <taxon>Mucispirillaceae</taxon>
        <taxon>Mucispirillum</taxon>
    </lineage>
</organism>
<keyword evidence="4 5" id="KW-0975">Bacterial flagellum</keyword>
<comment type="similarity">
    <text evidence="5">Belongs to the FlgI family.</text>
</comment>
<dbReference type="GO" id="GO:0009428">
    <property type="term" value="C:bacterial-type flagellum basal body, distal rod, P ring"/>
    <property type="evidence" value="ECO:0007669"/>
    <property type="project" value="InterPro"/>
</dbReference>
<dbReference type="EMBL" id="CP097562">
    <property type="protein sequence ID" value="USF24150.1"/>
    <property type="molecule type" value="Genomic_DNA"/>
</dbReference>
<evidence type="ECO:0000256" key="5">
    <source>
        <dbReference type="HAMAP-Rule" id="MF_00416"/>
    </source>
</evidence>
<dbReference type="PANTHER" id="PTHR30381">
    <property type="entry name" value="FLAGELLAR P-RING PERIPLASMIC PROTEIN FLGI"/>
    <property type="match status" value="1"/>
</dbReference>
<evidence type="ECO:0000256" key="3">
    <source>
        <dbReference type="ARBA" id="ARBA00022729"/>
    </source>
</evidence>
<protein>
    <recommendedName>
        <fullName evidence="5">Flagellar P-ring protein</fullName>
    </recommendedName>
    <alternativeName>
        <fullName evidence="5">Basal body P-ring protein</fullName>
    </alternativeName>
</protein>
<dbReference type="eggNOG" id="COG1706">
    <property type="taxonomic scope" value="Bacteria"/>
</dbReference>
<keyword evidence="7" id="KW-1185">Reference proteome</keyword>
<dbReference type="PRINTS" id="PR01010">
    <property type="entry name" value="FLGPRINGFLGI"/>
</dbReference>
<dbReference type="GO" id="GO:0005198">
    <property type="term" value="F:structural molecule activity"/>
    <property type="evidence" value="ECO:0007669"/>
    <property type="project" value="InterPro"/>
</dbReference>
<comment type="subunit">
    <text evidence="5">The basal body constitutes a major portion of the flagellar organelle and consists of four rings (L,P,S, and M) mounted on a central rod.</text>
</comment>
<reference evidence="6" key="3">
    <citation type="submission" date="2022-06" db="EMBL/GenBank/DDBJ databases">
        <title>Resources to Facilitate Use of the Altered Schaedler Flora (ASF) Mouse Model to Study Microbiome Function.</title>
        <authorList>
            <person name="Proctor A."/>
            <person name="Parvinroo S."/>
            <person name="Richie T."/>
            <person name="Jia X."/>
            <person name="Lee S.T.M."/>
            <person name="Karp P.D."/>
            <person name="Paley S."/>
            <person name="Kostic A.D."/>
            <person name="Pierre J.F."/>
            <person name="Wannemuehler M.J."/>
            <person name="Phillips G.J."/>
        </authorList>
    </citation>
    <scope>NUCLEOTIDE SEQUENCE</scope>
    <source>
        <strain evidence="6">ASF457</strain>
    </source>
</reference>
<keyword evidence="6" id="KW-0282">Flagellum</keyword>
<accession>V2RL87</accession>
<evidence type="ECO:0000313" key="7">
    <source>
        <dbReference type="Proteomes" id="UP000017429"/>
    </source>
</evidence>
<dbReference type="Proteomes" id="UP000017429">
    <property type="component" value="Chromosome"/>
</dbReference>
<dbReference type="NCBIfam" id="NF003676">
    <property type="entry name" value="PRK05303.1"/>
    <property type="match status" value="1"/>
</dbReference>
<evidence type="ECO:0000256" key="4">
    <source>
        <dbReference type="ARBA" id="ARBA00023143"/>
    </source>
</evidence>
<dbReference type="RefSeq" id="WP_023275519.1">
    <property type="nucleotide sequence ID" value="NZ_CP097562.1"/>
</dbReference>
<dbReference type="GO" id="GO:0071973">
    <property type="term" value="P:bacterial-type flagellum-dependent cell motility"/>
    <property type="evidence" value="ECO:0007669"/>
    <property type="project" value="InterPro"/>
</dbReference>
<proteinExistence type="inferred from homology"/>
<dbReference type="AlphaFoldDB" id="V2RL87"/>
<comment type="subcellular location">
    <subcellularLocation>
        <location evidence="2 5">Bacterial flagellum basal body</location>
    </subcellularLocation>
</comment>
<keyword evidence="6" id="KW-0969">Cilium</keyword>
<sequence>MKKLILTIILVTVLTIPSFAAVKIRDLVNVQGIRDNQLFGYGLVVGLNGSGDKQQTEFTVQSLVNMLDRMGITVPQGDVKVKNVAAVMVTAKLPAFAKAGNKIDVTVSSVGDAKSLEGGTLLLTPLTGANGQVYAVAQGPLSVGGMNVSAGGAQVTKNHPTVGMIPNGAIVEKEIPFHLESDYFDLSFGSLGVADIVQAKSAINSFLGTPIATITSPTSIRVDIPGEFKNNYYDFLSSLLNIEIQPETFARVIVDERTGTIVMGSDVRISTVAVAHGNLTITITNQVDVSQPTPFSDGETVVTNNPEITVAEEQTNLMVVPEGVTISDLVKALNAIGVTPRDLISILQAIKAAGALHAELELM</sequence>
<comment type="function">
    <text evidence="1 5">Assembles around the rod to form the L-ring and probably protects the motor/basal body from shearing forces during rotation.</text>
</comment>
<name>V2RL87_9BACT</name>
<dbReference type="Pfam" id="PF02119">
    <property type="entry name" value="FlgI"/>
    <property type="match status" value="1"/>
</dbReference>
<evidence type="ECO:0000256" key="2">
    <source>
        <dbReference type="ARBA" id="ARBA00004117"/>
    </source>
</evidence>
<reference evidence="6" key="2">
    <citation type="submission" date="2022-05" db="EMBL/GenBank/DDBJ databases">
        <authorList>
            <person name="Proctor A.L."/>
            <person name="Phillips G.J."/>
            <person name="Wannemuehler M.J."/>
        </authorList>
    </citation>
    <scope>NUCLEOTIDE SEQUENCE</scope>
    <source>
        <strain evidence="6">ASF457</strain>
    </source>
</reference>
<dbReference type="PANTHER" id="PTHR30381:SF0">
    <property type="entry name" value="FLAGELLAR P-RING PROTEIN"/>
    <property type="match status" value="1"/>
</dbReference>